<evidence type="ECO:0000313" key="2">
    <source>
        <dbReference type="Proteomes" id="UP000078162"/>
    </source>
</evidence>
<dbReference type="KEGG" id="csaz:Cs308_0809"/>
<dbReference type="EMBL" id="CP014639">
    <property type="protein sequence ID" value="ANH78979.1"/>
    <property type="molecule type" value="Genomic_DNA"/>
</dbReference>
<sequence>MFLFRKTKTEYFIYHSQEIHNKQPIDSHQKLLKLVFSIN</sequence>
<dbReference type="AlphaFoldDB" id="A0A1A9HVF5"/>
<gene>
    <name evidence="1" type="ORF">Cs308_0809</name>
</gene>
<name>A0A1A9HVF5_9CHLA</name>
<keyword evidence="2" id="KW-1185">Reference proteome</keyword>
<proteinExistence type="predicted"/>
<dbReference type="Proteomes" id="UP000078162">
    <property type="component" value="Chromosome"/>
</dbReference>
<evidence type="ECO:0000313" key="1">
    <source>
        <dbReference type="EMBL" id="ANH78979.1"/>
    </source>
</evidence>
<protein>
    <submittedName>
        <fullName evidence="1">Uncharacterized protein</fullName>
    </submittedName>
</protein>
<accession>A0A1A9HVF5</accession>
<organism evidence="1 2">
    <name type="scientific">Candidatus Chlamydia sanziniae</name>
    <dbReference type="NCBI Taxonomy" id="1806891"/>
    <lineage>
        <taxon>Bacteria</taxon>
        <taxon>Pseudomonadati</taxon>
        <taxon>Chlamydiota</taxon>
        <taxon>Chlamydiia</taxon>
        <taxon>Chlamydiales</taxon>
        <taxon>Chlamydiaceae</taxon>
        <taxon>Chlamydia/Chlamydophila group</taxon>
        <taxon>Chlamydia</taxon>
    </lineage>
</organism>
<reference evidence="2" key="1">
    <citation type="submission" date="2016-03" db="EMBL/GenBank/DDBJ databases">
        <title>Culture-independent genomics supports pathogen discovery for uncultivable bacteria within the genus Chlamydia.</title>
        <authorList>
            <person name="Taylor-Brown A."/>
            <person name="Bachmann N.L."/>
            <person name="Borel N."/>
            <person name="Polkinghorne A."/>
        </authorList>
    </citation>
    <scope>NUCLEOTIDE SEQUENCE [LARGE SCALE GENOMIC DNA]</scope>
    <source>
        <strain evidence="2">2742-308</strain>
    </source>
</reference>